<keyword evidence="4" id="KW-1134">Transmembrane beta strand</keyword>
<dbReference type="AlphaFoldDB" id="A0A3N9U105"/>
<feature type="region of interest" description="Disordered" evidence="11">
    <location>
        <begin position="293"/>
        <end position="320"/>
    </location>
</feature>
<dbReference type="RefSeq" id="WP_124938984.1">
    <property type="nucleotide sequence ID" value="NZ_RJVQ01000013.1"/>
</dbReference>
<evidence type="ECO:0000256" key="8">
    <source>
        <dbReference type="ARBA" id="ARBA00023136"/>
    </source>
</evidence>
<dbReference type="Pfam" id="PF03958">
    <property type="entry name" value="Secretin_N"/>
    <property type="match status" value="3"/>
</dbReference>
<protein>
    <submittedName>
        <fullName evidence="16">Type II secretion system protein GspD</fullName>
    </submittedName>
</protein>
<feature type="compositionally biased region" description="Low complexity" evidence="11">
    <location>
        <begin position="298"/>
        <end position="320"/>
    </location>
</feature>
<dbReference type="NCBIfam" id="TIGR02517">
    <property type="entry name" value="type_II_gspD"/>
    <property type="match status" value="1"/>
</dbReference>
<dbReference type="PRINTS" id="PR00811">
    <property type="entry name" value="BCTERIALGSPD"/>
</dbReference>
<feature type="chain" id="PRO_5018162805" evidence="12">
    <location>
        <begin position="26"/>
        <end position="697"/>
    </location>
</feature>
<evidence type="ECO:0000256" key="9">
    <source>
        <dbReference type="ARBA" id="ARBA00023237"/>
    </source>
</evidence>
<dbReference type="InterPro" id="IPR050810">
    <property type="entry name" value="Bact_Secretion_Sys_Channel"/>
</dbReference>
<dbReference type="EMBL" id="RJVQ01000013">
    <property type="protein sequence ID" value="RQW61396.1"/>
    <property type="molecule type" value="Genomic_DNA"/>
</dbReference>
<evidence type="ECO:0000259" key="14">
    <source>
        <dbReference type="Pfam" id="PF03958"/>
    </source>
</evidence>
<dbReference type="InterPro" id="IPR013356">
    <property type="entry name" value="T2SS_GspD"/>
</dbReference>
<dbReference type="GO" id="GO:0009279">
    <property type="term" value="C:cell outer membrane"/>
    <property type="evidence" value="ECO:0007669"/>
    <property type="project" value="UniProtKB-SubCell"/>
</dbReference>
<evidence type="ECO:0000313" key="17">
    <source>
        <dbReference type="Proteomes" id="UP000281112"/>
    </source>
</evidence>
<organism evidence="16 17">
    <name type="scientific">Vibrio viridaestus</name>
    <dbReference type="NCBI Taxonomy" id="2487322"/>
    <lineage>
        <taxon>Bacteria</taxon>
        <taxon>Pseudomonadati</taxon>
        <taxon>Pseudomonadota</taxon>
        <taxon>Gammaproteobacteria</taxon>
        <taxon>Vibrionales</taxon>
        <taxon>Vibrionaceae</taxon>
        <taxon>Vibrio</taxon>
    </lineage>
</organism>
<feature type="domain" description="Type II/III secretion system secretin-like" evidence="13">
    <location>
        <begin position="471"/>
        <end position="633"/>
    </location>
</feature>
<dbReference type="Gene3D" id="3.30.1370.120">
    <property type="match status" value="3"/>
</dbReference>
<dbReference type="Pfam" id="PF00263">
    <property type="entry name" value="Secretin"/>
    <property type="match status" value="1"/>
</dbReference>
<keyword evidence="8" id="KW-0472">Membrane</keyword>
<keyword evidence="5" id="KW-0812">Transmembrane</keyword>
<keyword evidence="17" id="KW-1185">Reference proteome</keyword>
<feature type="domain" description="NolW-like" evidence="14">
    <location>
        <begin position="193"/>
        <end position="259"/>
    </location>
</feature>
<dbReference type="InterPro" id="IPR004845">
    <property type="entry name" value="T2SS_GspD_CS"/>
</dbReference>
<dbReference type="InterPro" id="IPR049371">
    <property type="entry name" value="GspD-like_N0"/>
</dbReference>
<dbReference type="PANTHER" id="PTHR30332">
    <property type="entry name" value="PROBABLE GENERAL SECRETION PATHWAY PROTEIN D"/>
    <property type="match status" value="1"/>
</dbReference>
<evidence type="ECO:0000313" key="16">
    <source>
        <dbReference type="EMBL" id="RQW61396.1"/>
    </source>
</evidence>
<dbReference type="GO" id="GO:0015628">
    <property type="term" value="P:protein secretion by the type II secretion system"/>
    <property type="evidence" value="ECO:0007669"/>
    <property type="project" value="InterPro"/>
</dbReference>
<dbReference type="OrthoDB" id="9775455at2"/>
<keyword evidence="7" id="KW-0653">Protein transport</keyword>
<comment type="similarity">
    <text evidence="2">Belongs to the bacterial secretin family. GSP D subfamily.</text>
</comment>
<dbReference type="Proteomes" id="UP000281112">
    <property type="component" value="Unassembled WGS sequence"/>
</dbReference>
<evidence type="ECO:0000256" key="1">
    <source>
        <dbReference type="ARBA" id="ARBA00004442"/>
    </source>
</evidence>
<feature type="domain" description="NolW-like" evidence="14">
    <location>
        <begin position="266"/>
        <end position="366"/>
    </location>
</feature>
<dbReference type="GO" id="GO:0015627">
    <property type="term" value="C:type II protein secretion system complex"/>
    <property type="evidence" value="ECO:0007669"/>
    <property type="project" value="InterPro"/>
</dbReference>
<evidence type="ECO:0000256" key="3">
    <source>
        <dbReference type="ARBA" id="ARBA00022448"/>
    </source>
</evidence>
<evidence type="ECO:0000256" key="6">
    <source>
        <dbReference type="ARBA" id="ARBA00022729"/>
    </source>
</evidence>
<reference evidence="16 17" key="1">
    <citation type="submission" date="2018-11" db="EMBL/GenBank/DDBJ databases">
        <title>Vibrio LJC006 sp. nov., isolated from seawater during the bloom of the enteromorpha.</title>
        <authorList>
            <person name="Liang J."/>
        </authorList>
    </citation>
    <scope>NUCLEOTIDE SEQUENCE [LARGE SCALE GENOMIC DNA]</scope>
    <source>
        <strain evidence="16 17">LJC006</strain>
    </source>
</reference>
<dbReference type="PROSITE" id="PS00875">
    <property type="entry name" value="T2SP_D"/>
    <property type="match status" value="1"/>
</dbReference>
<name>A0A3N9U105_9VIBR</name>
<comment type="caution">
    <text evidence="16">The sequence shown here is derived from an EMBL/GenBank/DDBJ whole genome shotgun (WGS) entry which is preliminary data.</text>
</comment>
<keyword evidence="9" id="KW-0998">Cell outer membrane</keyword>
<keyword evidence="3 10" id="KW-0813">Transport</keyword>
<accession>A0A3N9U105</accession>
<dbReference type="InterPro" id="IPR001775">
    <property type="entry name" value="GspD/PilQ"/>
</dbReference>
<dbReference type="InterPro" id="IPR004846">
    <property type="entry name" value="T2SS/T3SS_dom"/>
</dbReference>
<proteinExistence type="inferred from homology"/>
<evidence type="ECO:0000259" key="13">
    <source>
        <dbReference type="Pfam" id="PF00263"/>
    </source>
</evidence>
<evidence type="ECO:0000256" key="12">
    <source>
        <dbReference type="SAM" id="SignalP"/>
    </source>
</evidence>
<dbReference type="Pfam" id="PF21305">
    <property type="entry name" value="type_II_gspD_N0"/>
    <property type="match status" value="1"/>
</dbReference>
<comment type="subcellular location">
    <subcellularLocation>
        <location evidence="1 10">Cell outer membrane</location>
    </subcellularLocation>
</comment>
<evidence type="ECO:0000256" key="5">
    <source>
        <dbReference type="ARBA" id="ARBA00022692"/>
    </source>
</evidence>
<evidence type="ECO:0000256" key="7">
    <source>
        <dbReference type="ARBA" id="ARBA00022927"/>
    </source>
</evidence>
<evidence type="ECO:0000256" key="11">
    <source>
        <dbReference type="SAM" id="MobiDB-lite"/>
    </source>
</evidence>
<sequence>MKHWLRQRSTWLLAGSLVFSPLALANEYNVSFKGTDIQEFINIVGRNLHKTIIVDPSVRGKIDVKSYDALTEKQYYSFFLNVLEVYGFSVIEMKDGVLKVVKAKDAKMSAIPVVGDGDKTYADSVITRVVAVHNVSVKELSPLLRQLVNNAGSGNVVHYDPANIILLTGTSAVVDRLAEIIRRVDQVGNTDVDVVALRNASASEIVRIVDALNKADAKDTPDMLKPKLVADERTNSVLISGEPKVRTRIHNLITQMDVEMATQGNTRVVYLKYAKAKDMVNVLKGVSENMQAQSKNKGTVSVSGGGSTPSSGASSSGSSVANVSTASGDVMIAAHDATNSLVLTAPHDIMKSMLNVISQLDIRRAQVLIEALIVEMNEGDGINLGVQWGSIESGSVIQYGNTGSNIGDVMVGLEEAKDQTATEYYYDSSGTRHSYTTTNSGDYSSLADALSGVEGAAVSIMMGDWTALINAVSTDSQSNILSSPSITVMDNGEASFIVGEEVPVLTGSTSSSNNSNPFQTVDRKEVGIKLKVVPQINEGDSVQLNIEQEVSNVLAADGAVDVRFGKRQLNTTVMVQDGQMLVLGGLIDERTQESESKVPLLGDIPLLGYLFRSTSTKVEKKNLMVFIKPTIIRDGVTADGVTQRKYNYLRAEQLYKAQDNLKLMGDKKPPVMPEFGQDIQHAPEIQAFIDQMESKKE</sequence>
<evidence type="ECO:0000256" key="10">
    <source>
        <dbReference type="RuleBase" id="RU004004"/>
    </source>
</evidence>
<feature type="domain" description="GspD-like N0" evidence="15">
    <location>
        <begin position="31"/>
        <end position="100"/>
    </location>
</feature>
<feature type="domain" description="NolW-like" evidence="14">
    <location>
        <begin position="127"/>
        <end position="186"/>
    </location>
</feature>
<evidence type="ECO:0000256" key="4">
    <source>
        <dbReference type="ARBA" id="ARBA00022452"/>
    </source>
</evidence>
<dbReference type="PANTHER" id="PTHR30332:SF24">
    <property type="entry name" value="SECRETIN GSPD-RELATED"/>
    <property type="match status" value="1"/>
</dbReference>
<evidence type="ECO:0000256" key="2">
    <source>
        <dbReference type="ARBA" id="ARBA00006980"/>
    </source>
</evidence>
<evidence type="ECO:0000259" key="15">
    <source>
        <dbReference type="Pfam" id="PF21305"/>
    </source>
</evidence>
<gene>
    <name evidence="16" type="primary">gspD</name>
    <name evidence="16" type="ORF">EES38_19995</name>
</gene>
<dbReference type="InterPro" id="IPR005644">
    <property type="entry name" value="NolW-like"/>
</dbReference>
<dbReference type="InterPro" id="IPR038591">
    <property type="entry name" value="NolW-like_sf"/>
</dbReference>
<keyword evidence="6 12" id="KW-0732">Signal</keyword>
<feature type="signal peptide" evidence="12">
    <location>
        <begin position="1"/>
        <end position="25"/>
    </location>
</feature>